<dbReference type="EMBL" id="QGKV02001507">
    <property type="protein sequence ID" value="KAF3533380.1"/>
    <property type="molecule type" value="Genomic_DNA"/>
</dbReference>
<organism evidence="1 2">
    <name type="scientific">Brassica cretica</name>
    <name type="common">Mustard</name>
    <dbReference type="NCBI Taxonomy" id="69181"/>
    <lineage>
        <taxon>Eukaryota</taxon>
        <taxon>Viridiplantae</taxon>
        <taxon>Streptophyta</taxon>
        <taxon>Embryophyta</taxon>
        <taxon>Tracheophyta</taxon>
        <taxon>Spermatophyta</taxon>
        <taxon>Magnoliopsida</taxon>
        <taxon>eudicotyledons</taxon>
        <taxon>Gunneridae</taxon>
        <taxon>Pentapetalae</taxon>
        <taxon>rosids</taxon>
        <taxon>malvids</taxon>
        <taxon>Brassicales</taxon>
        <taxon>Brassicaceae</taxon>
        <taxon>Brassiceae</taxon>
        <taxon>Brassica</taxon>
    </lineage>
</organism>
<evidence type="ECO:0000313" key="2">
    <source>
        <dbReference type="Proteomes" id="UP000266723"/>
    </source>
</evidence>
<comment type="caution">
    <text evidence="1">The sequence shown here is derived from an EMBL/GenBank/DDBJ whole genome shotgun (WGS) entry which is preliminary data.</text>
</comment>
<name>A0ABQ7BMU2_BRACR</name>
<evidence type="ECO:0000313" key="1">
    <source>
        <dbReference type="EMBL" id="KAF3533380.1"/>
    </source>
</evidence>
<protein>
    <recommendedName>
        <fullName evidence="3">HIT domain-containing protein</fullName>
    </recommendedName>
</protein>
<gene>
    <name evidence="1" type="ORF">DY000_02037271</name>
</gene>
<sequence>MWILAADLGFLELYVRQKHQEKVLVIAEDYATLYKVNEKWPGHAVLIPPALDSQTARLPRNKVSSFFISSSTKA</sequence>
<keyword evidence="2" id="KW-1185">Reference proteome</keyword>
<proteinExistence type="predicted"/>
<accession>A0ABQ7BMU2</accession>
<dbReference type="Proteomes" id="UP000266723">
    <property type="component" value="Unassembled WGS sequence"/>
</dbReference>
<evidence type="ECO:0008006" key="3">
    <source>
        <dbReference type="Google" id="ProtNLM"/>
    </source>
</evidence>
<reference evidence="1 2" key="1">
    <citation type="journal article" date="2020" name="BMC Genomics">
        <title>Intraspecific diversification of the crop wild relative Brassica cretica Lam. using demographic model selection.</title>
        <authorList>
            <person name="Kioukis A."/>
            <person name="Michalopoulou V.A."/>
            <person name="Briers L."/>
            <person name="Pirintsos S."/>
            <person name="Studholme D.J."/>
            <person name="Pavlidis P."/>
            <person name="Sarris P.F."/>
        </authorList>
    </citation>
    <scope>NUCLEOTIDE SEQUENCE [LARGE SCALE GENOMIC DNA]</scope>
    <source>
        <strain evidence="2">cv. PFS-1207/04</strain>
    </source>
</reference>